<reference evidence="2" key="2">
    <citation type="journal article" date="2023" name="Int. J. Mol. Sci.">
        <title>De Novo Assembly and Annotation of 11 Diverse Shrub Willow (Salix) Genomes Reveals Novel Gene Organization in Sex-Linked Regions.</title>
        <authorList>
            <person name="Hyden B."/>
            <person name="Feng K."/>
            <person name="Yates T.B."/>
            <person name="Jawdy S."/>
            <person name="Cereghino C."/>
            <person name="Smart L.B."/>
            <person name="Muchero W."/>
        </authorList>
    </citation>
    <scope>NUCLEOTIDE SEQUENCE</scope>
    <source>
        <tissue evidence="2">Shoot tip</tissue>
    </source>
</reference>
<reference evidence="2" key="1">
    <citation type="submission" date="2022-11" db="EMBL/GenBank/DDBJ databases">
        <authorList>
            <person name="Hyden B.L."/>
            <person name="Feng K."/>
            <person name="Yates T."/>
            <person name="Jawdy S."/>
            <person name="Smart L.B."/>
            <person name="Muchero W."/>
        </authorList>
    </citation>
    <scope>NUCLEOTIDE SEQUENCE</scope>
    <source>
        <tissue evidence="2">Shoot tip</tissue>
    </source>
</reference>
<dbReference type="AlphaFoldDB" id="A0A9Q0TE49"/>
<feature type="region of interest" description="Disordered" evidence="1">
    <location>
        <begin position="1"/>
        <end position="24"/>
    </location>
</feature>
<gene>
    <name evidence="2" type="ORF">OIU74_010969</name>
</gene>
<feature type="region of interest" description="Disordered" evidence="1">
    <location>
        <begin position="56"/>
        <end position="81"/>
    </location>
</feature>
<comment type="caution">
    <text evidence="2">The sequence shown here is derived from an EMBL/GenBank/DDBJ whole genome shotgun (WGS) entry which is preliminary data.</text>
</comment>
<accession>A0A9Q0TE49</accession>
<proteinExistence type="predicted"/>
<sequence>MKATPPGQEKARPPGAKPNNTETGIASFNLGAAWDGGKTRYGERQFMLTVHVERKHASPTLQTWRTGQPKGRKQQCQRQTSRLPTKLKEERMGNANAAIFTCRPGNQTGICTTR</sequence>
<keyword evidence="3" id="KW-1185">Reference proteome</keyword>
<evidence type="ECO:0000313" key="3">
    <source>
        <dbReference type="Proteomes" id="UP001151752"/>
    </source>
</evidence>
<protein>
    <submittedName>
        <fullName evidence="2">Uncharacterized protein</fullName>
    </submittedName>
</protein>
<dbReference type="EMBL" id="JAPFFM010000015">
    <property type="protein sequence ID" value="KAJ6709969.1"/>
    <property type="molecule type" value="Genomic_DNA"/>
</dbReference>
<organism evidence="2 3">
    <name type="scientific">Salix koriyanagi</name>
    <dbReference type="NCBI Taxonomy" id="2511006"/>
    <lineage>
        <taxon>Eukaryota</taxon>
        <taxon>Viridiplantae</taxon>
        <taxon>Streptophyta</taxon>
        <taxon>Embryophyta</taxon>
        <taxon>Tracheophyta</taxon>
        <taxon>Spermatophyta</taxon>
        <taxon>Magnoliopsida</taxon>
        <taxon>eudicotyledons</taxon>
        <taxon>Gunneridae</taxon>
        <taxon>Pentapetalae</taxon>
        <taxon>rosids</taxon>
        <taxon>fabids</taxon>
        <taxon>Malpighiales</taxon>
        <taxon>Salicaceae</taxon>
        <taxon>Saliceae</taxon>
        <taxon>Salix</taxon>
    </lineage>
</organism>
<evidence type="ECO:0000256" key="1">
    <source>
        <dbReference type="SAM" id="MobiDB-lite"/>
    </source>
</evidence>
<dbReference type="Proteomes" id="UP001151752">
    <property type="component" value="Chromosome 2"/>
</dbReference>
<name>A0A9Q0TE49_9ROSI</name>
<evidence type="ECO:0000313" key="2">
    <source>
        <dbReference type="EMBL" id="KAJ6709969.1"/>
    </source>
</evidence>